<feature type="domain" description="C2H2-type" evidence="3">
    <location>
        <begin position="341"/>
        <end position="368"/>
    </location>
</feature>
<proteinExistence type="predicted"/>
<keyword evidence="1" id="KW-0479">Metal-binding</keyword>
<dbReference type="InterPro" id="IPR013087">
    <property type="entry name" value="Znf_C2H2_type"/>
</dbReference>
<keyword evidence="5" id="KW-1185">Reference proteome</keyword>
<accession>A0AAD5YL75</accession>
<evidence type="ECO:0000256" key="1">
    <source>
        <dbReference type="PROSITE-ProRule" id="PRU00042"/>
    </source>
</evidence>
<organism evidence="4 5">
    <name type="scientific">Meripilus lineatus</name>
    <dbReference type="NCBI Taxonomy" id="2056292"/>
    <lineage>
        <taxon>Eukaryota</taxon>
        <taxon>Fungi</taxon>
        <taxon>Dikarya</taxon>
        <taxon>Basidiomycota</taxon>
        <taxon>Agaricomycotina</taxon>
        <taxon>Agaricomycetes</taxon>
        <taxon>Polyporales</taxon>
        <taxon>Meripilaceae</taxon>
        <taxon>Meripilus</taxon>
    </lineage>
</organism>
<feature type="compositionally biased region" description="Polar residues" evidence="2">
    <location>
        <begin position="1"/>
        <end position="10"/>
    </location>
</feature>
<evidence type="ECO:0000256" key="2">
    <source>
        <dbReference type="SAM" id="MobiDB-lite"/>
    </source>
</evidence>
<dbReference type="Proteomes" id="UP001212997">
    <property type="component" value="Unassembled WGS sequence"/>
</dbReference>
<gene>
    <name evidence="4" type="ORF">NLI96_g3134</name>
</gene>
<dbReference type="PROSITE" id="PS50157">
    <property type="entry name" value="ZINC_FINGER_C2H2_2"/>
    <property type="match status" value="1"/>
</dbReference>
<feature type="compositionally biased region" description="Polar residues" evidence="2">
    <location>
        <begin position="81"/>
        <end position="91"/>
    </location>
</feature>
<feature type="compositionally biased region" description="Basic and acidic residues" evidence="2">
    <location>
        <begin position="103"/>
        <end position="116"/>
    </location>
</feature>
<evidence type="ECO:0000313" key="4">
    <source>
        <dbReference type="EMBL" id="KAJ3488027.1"/>
    </source>
</evidence>
<feature type="compositionally biased region" description="Acidic residues" evidence="2">
    <location>
        <begin position="135"/>
        <end position="145"/>
    </location>
</feature>
<sequence>MSVPSCENSPSNSVHSRQSSISSTSEIETLTSYKLLDVFDWEARVADYLLVCPPSSAPSTEDLSLLAKDWLSTKATSVGTSQLKTIGSPQSPALHPEQPSMDVEDRVNAQAERYEDSDSVTESDDWEVSSMSEDGGGDVDMDDWEVSSLSDSDDGNAGIDNPADDSSSEIDELADDDVDSSEFVRATLEDNCEESGGGEKMDTVGQSELIERDEQKIEIDELEDNDPGSSVPRPTISHIWNGNTDTKFVEVYQGKSRPGRYFSDTKSELDWDFASFDKRLPPGVTFLDVEQKLRDEIEKRSAPWVKKRGELLCLFDECGEHTASNWKDWKRMVDKHFPPRFQCPSCTSRFVRSDSTLRHHRRCAGLPPKVHKPNPKAPPQLDSCIQPIAYYLYPSILQKLGYELGFENHEWRPSR</sequence>
<feature type="region of interest" description="Disordered" evidence="2">
    <location>
        <begin position="81"/>
        <end position="179"/>
    </location>
</feature>
<dbReference type="GO" id="GO:0008270">
    <property type="term" value="F:zinc ion binding"/>
    <property type="evidence" value="ECO:0007669"/>
    <property type="project" value="UniProtKB-KW"/>
</dbReference>
<evidence type="ECO:0000259" key="3">
    <source>
        <dbReference type="PROSITE" id="PS50157"/>
    </source>
</evidence>
<feature type="region of interest" description="Disordered" evidence="2">
    <location>
        <begin position="1"/>
        <end position="25"/>
    </location>
</feature>
<keyword evidence="1" id="KW-0862">Zinc</keyword>
<evidence type="ECO:0000313" key="5">
    <source>
        <dbReference type="Proteomes" id="UP001212997"/>
    </source>
</evidence>
<feature type="compositionally biased region" description="Acidic residues" evidence="2">
    <location>
        <begin position="162"/>
        <end position="179"/>
    </location>
</feature>
<protein>
    <recommendedName>
        <fullName evidence="3">C2H2-type domain-containing protein</fullName>
    </recommendedName>
</protein>
<name>A0AAD5YL75_9APHY</name>
<dbReference type="EMBL" id="JANAWD010000076">
    <property type="protein sequence ID" value="KAJ3488027.1"/>
    <property type="molecule type" value="Genomic_DNA"/>
</dbReference>
<dbReference type="AlphaFoldDB" id="A0AAD5YL75"/>
<feature type="compositionally biased region" description="Low complexity" evidence="2">
    <location>
        <begin position="11"/>
        <end position="25"/>
    </location>
</feature>
<feature type="compositionally biased region" description="Acidic residues" evidence="2">
    <location>
        <begin position="117"/>
        <end position="127"/>
    </location>
</feature>
<comment type="caution">
    <text evidence="4">The sequence shown here is derived from an EMBL/GenBank/DDBJ whole genome shotgun (WGS) entry which is preliminary data.</text>
</comment>
<keyword evidence="1" id="KW-0863">Zinc-finger</keyword>
<reference evidence="4" key="1">
    <citation type="submission" date="2022-07" db="EMBL/GenBank/DDBJ databases">
        <title>Genome Sequence of Physisporinus lineatus.</title>
        <authorList>
            <person name="Buettner E."/>
        </authorList>
    </citation>
    <scope>NUCLEOTIDE SEQUENCE</scope>
    <source>
        <strain evidence="4">VT162</strain>
    </source>
</reference>